<dbReference type="EMBL" id="AZHO01000013">
    <property type="protein sequence ID" value="KMT59837.1"/>
    <property type="molecule type" value="Genomic_DNA"/>
</dbReference>
<dbReference type="InterPro" id="IPR010197">
    <property type="entry name" value="OSBS/NAAAR"/>
</dbReference>
<feature type="binding site" evidence="7">
    <location>
        <position position="189"/>
    </location>
    <ligand>
        <name>Mg(2+)</name>
        <dbReference type="ChEBI" id="CHEBI:18420"/>
    </ligand>
</feature>
<comment type="pathway">
    <text evidence="7">Quinol/quinone metabolism; menaquinone biosynthesis.</text>
</comment>
<dbReference type="SUPFAM" id="SSF51604">
    <property type="entry name" value="Enolase C-terminal domain-like"/>
    <property type="match status" value="1"/>
</dbReference>
<dbReference type="UniPathway" id="UPA01057">
    <property type="reaction ID" value="UER00165"/>
</dbReference>
<dbReference type="GO" id="GO:0043748">
    <property type="term" value="F:O-succinylbenzoate synthase activity"/>
    <property type="evidence" value="ECO:0007669"/>
    <property type="project" value="UniProtKB-EC"/>
</dbReference>
<feature type="active site" description="Proton donor" evidence="7">
    <location>
        <position position="164"/>
    </location>
</feature>
<comment type="caution">
    <text evidence="9">The sequence shown here is derived from an EMBL/GenBank/DDBJ whole genome shotgun (WGS) entry which is preliminary data.</text>
</comment>
<dbReference type="RefSeq" id="WP_059140011.1">
    <property type="nucleotide sequence ID" value="NZ_KQ130614.1"/>
</dbReference>
<evidence type="ECO:0000256" key="6">
    <source>
        <dbReference type="ARBA" id="ARBA00029491"/>
    </source>
</evidence>
<dbReference type="InterPro" id="IPR013341">
    <property type="entry name" value="Mandelate_racemase_N_dom"/>
</dbReference>
<dbReference type="OrthoDB" id="9774531at2"/>
<dbReference type="InterPro" id="IPR036849">
    <property type="entry name" value="Enolase-like_C_sf"/>
</dbReference>
<dbReference type="SMART" id="SM00922">
    <property type="entry name" value="MR_MLE"/>
    <property type="match status" value="1"/>
</dbReference>
<dbReference type="InterPro" id="IPR029017">
    <property type="entry name" value="Enolase-like_N"/>
</dbReference>
<dbReference type="SFLD" id="SFLDG00180">
    <property type="entry name" value="muconate_cycloisomerase"/>
    <property type="match status" value="1"/>
</dbReference>
<evidence type="ECO:0000256" key="3">
    <source>
        <dbReference type="ARBA" id="ARBA00022723"/>
    </source>
</evidence>
<accession>A0A0J8GAR1</accession>
<dbReference type="GO" id="GO:0000287">
    <property type="term" value="F:magnesium ion binding"/>
    <property type="evidence" value="ECO:0007669"/>
    <property type="project" value="UniProtKB-UniRule"/>
</dbReference>
<dbReference type="Gene3D" id="3.20.20.120">
    <property type="entry name" value="Enolase-like C-terminal domain"/>
    <property type="match status" value="1"/>
</dbReference>
<evidence type="ECO:0000256" key="2">
    <source>
        <dbReference type="ARBA" id="ARBA00022428"/>
    </source>
</evidence>
<dbReference type="PATRIC" id="fig|1430899.3.peg.1311"/>
<evidence type="ECO:0000256" key="1">
    <source>
        <dbReference type="ARBA" id="ARBA00001968"/>
    </source>
</evidence>
<dbReference type="GO" id="GO:0009234">
    <property type="term" value="P:menaquinone biosynthetic process"/>
    <property type="evidence" value="ECO:0007669"/>
    <property type="project" value="UniProtKB-UniRule"/>
</dbReference>
<comment type="catalytic activity">
    <reaction evidence="7">
        <text>(1R,6R)-6-hydroxy-2-succinyl-cyclohexa-2,4-diene-1-carboxylate = 2-succinylbenzoate + H2O</text>
        <dbReference type="Rhea" id="RHEA:10196"/>
        <dbReference type="ChEBI" id="CHEBI:15377"/>
        <dbReference type="ChEBI" id="CHEBI:18325"/>
        <dbReference type="ChEBI" id="CHEBI:58689"/>
        <dbReference type="EC" id="4.2.1.113"/>
    </reaction>
</comment>
<dbReference type="InterPro" id="IPR013342">
    <property type="entry name" value="Mandelate_racemase_C"/>
</dbReference>
<reference evidence="9 10" key="1">
    <citation type="journal article" date="2015" name="Genome Biol. Evol.">
        <title>Comparative Genomics of Listeria Sensu Lato: Genus-Wide Differences in Evolutionary Dynamics and the Progressive Gain of Complex, Potentially Pathogenicity-Related Traits through Lateral Gene Transfer.</title>
        <authorList>
            <person name="Chiara M."/>
            <person name="Caruso M."/>
            <person name="D'Erchia A.M."/>
            <person name="Manzari C."/>
            <person name="Fraccalvieri R."/>
            <person name="Goffredo E."/>
            <person name="Latorre L."/>
            <person name="Miccolupo A."/>
            <person name="Padalino I."/>
            <person name="Santagada G."/>
            <person name="Chiocco D."/>
            <person name="Pesole G."/>
            <person name="Horner D.S."/>
            <person name="Parisi A."/>
        </authorList>
    </citation>
    <scope>NUCLEOTIDE SEQUENCE [LARGE SCALE GENOMIC DNA]</scope>
    <source>
        <strain evidence="9 10">1991</strain>
    </source>
</reference>
<dbReference type="Pfam" id="PF02746">
    <property type="entry name" value="MR_MLE_N"/>
    <property type="match status" value="1"/>
</dbReference>
<feature type="domain" description="Mandelate racemase/muconate lactonizing enzyme C-terminal" evidence="8">
    <location>
        <begin position="143"/>
        <end position="235"/>
    </location>
</feature>
<dbReference type="EC" id="4.2.1.113" evidence="6 7"/>
<evidence type="ECO:0000256" key="7">
    <source>
        <dbReference type="HAMAP-Rule" id="MF_01933"/>
    </source>
</evidence>
<dbReference type="UniPathway" id="UPA00079"/>
<comment type="function">
    <text evidence="7">Converts 2-succinyl-6-hydroxy-2,4-cyclohexadiene-1-carboxylate (SHCHC) to 2-succinylbenzoate (OSB).</text>
</comment>
<dbReference type="GO" id="GO:0016854">
    <property type="term" value="F:racemase and epimerase activity"/>
    <property type="evidence" value="ECO:0007669"/>
    <property type="project" value="UniProtKB-ARBA"/>
</dbReference>
<keyword evidence="4 7" id="KW-0460">Magnesium</keyword>
<dbReference type="InterPro" id="IPR029065">
    <property type="entry name" value="Enolase_C-like"/>
</dbReference>
<dbReference type="NCBIfam" id="TIGR01928">
    <property type="entry name" value="menC_lowGC_arch"/>
    <property type="match status" value="1"/>
</dbReference>
<dbReference type="HAMAP" id="MF_01933">
    <property type="entry name" value="MenC_2"/>
    <property type="match status" value="1"/>
</dbReference>
<dbReference type="AlphaFoldDB" id="A0A0J8GAR1"/>
<dbReference type="SUPFAM" id="SSF54826">
    <property type="entry name" value="Enolase N-terminal domain-like"/>
    <property type="match status" value="1"/>
</dbReference>
<name>A0A0J8GAR1_9LIST</name>
<keyword evidence="3 7" id="KW-0479">Metal-binding</keyword>
<dbReference type="Gene3D" id="3.30.390.10">
    <property type="entry name" value="Enolase-like, N-terminal domain"/>
    <property type="match status" value="1"/>
</dbReference>
<dbReference type="InterPro" id="IPR047585">
    <property type="entry name" value="MenC"/>
</dbReference>
<feature type="binding site" evidence="7">
    <location>
        <position position="214"/>
    </location>
    <ligand>
        <name>Mg(2+)</name>
        <dbReference type="ChEBI" id="CHEBI:18420"/>
    </ligand>
</feature>
<gene>
    <name evidence="7" type="primary">menC</name>
    <name evidence="9" type="ORF">X560_1550</name>
</gene>
<dbReference type="Proteomes" id="UP000052258">
    <property type="component" value="Unassembled WGS sequence"/>
</dbReference>
<evidence type="ECO:0000259" key="8">
    <source>
        <dbReference type="SMART" id="SM00922"/>
    </source>
</evidence>
<keyword evidence="10" id="KW-1185">Reference proteome</keyword>
<dbReference type="SFLD" id="SFLDF00009">
    <property type="entry name" value="o-succinylbenzoate_synthase"/>
    <property type="match status" value="1"/>
</dbReference>
<comment type="similarity">
    <text evidence="7">Belongs to the mandelate racemase/muconate lactonizing enzyme family. MenC type 2 subfamily.</text>
</comment>
<keyword evidence="2 7" id="KW-0474">Menaquinone biosynthesis</keyword>
<dbReference type="PANTHER" id="PTHR48073">
    <property type="entry name" value="O-SUCCINYLBENZOATE SYNTHASE-RELATED"/>
    <property type="match status" value="1"/>
</dbReference>
<evidence type="ECO:0000313" key="10">
    <source>
        <dbReference type="Proteomes" id="UP000052258"/>
    </source>
</evidence>
<comment type="cofactor">
    <cofactor evidence="1 7">
        <name>a divalent metal cation</name>
        <dbReference type="ChEBI" id="CHEBI:60240"/>
    </cofactor>
</comment>
<sequence>MRIQHAKLYKVALPLVEPFRTSYGILDTKTFFLLELTDELGTVGYGELDAFLVPDYTEETLDTAAHIIEFLLLPELKKVLLKEPKDVRTLFSWVKGNEMAKAAIDSACYDLFAKRRGVSLAELLKTKQKKIPVGVSIGIQNSEEELISSVRNYVAEGYTRVKIKIKPHADLSFLQKVREEFPDLLLMADANSAYTTEQIPLLKQIDQLNLAMIEQPFSVRDFVNHARLQKQIHTPICLDENIRSLEDAIQAYELQSAKAINLKIARVGGLTEAILIAQFCEQVGMLVWCGGMLEAGIGRAFNIALAARSEFHFPGDISATKRYFKHDIIKKDFELNNGEIEVPQGLGIGVELDQKNLQRFTIEERDIVLD</sequence>
<evidence type="ECO:0000256" key="5">
    <source>
        <dbReference type="ARBA" id="ARBA00023239"/>
    </source>
</evidence>
<feature type="active site" description="Proton acceptor" evidence="7">
    <location>
        <position position="263"/>
    </location>
</feature>
<protein>
    <recommendedName>
        <fullName evidence="6 7">o-succinylbenzoate synthase</fullName>
        <shortName evidence="7">OSB synthase</shortName>
        <shortName evidence="7">OSBS</shortName>
        <ecNumber evidence="6 7">4.2.1.113</ecNumber>
    </recommendedName>
    <alternativeName>
        <fullName evidence="7">4-(2'-carboxyphenyl)-4-oxybutyric acid synthase</fullName>
    </alternativeName>
    <alternativeName>
        <fullName evidence="7">o-succinylbenzoic acid synthase</fullName>
    </alternativeName>
</protein>
<dbReference type="Pfam" id="PF13378">
    <property type="entry name" value="MR_MLE_C"/>
    <property type="match status" value="1"/>
</dbReference>
<dbReference type="PANTHER" id="PTHR48073:SF5">
    <property type="entry name" value="O-SUCCINYLBENZOATE SYNTHASE"/>
    <property type="match status" value="1"/>
</dbReference>
<evidence type="ECO:0000256" key="4">
    <source>
        <dbReference type="ARBA" id="ARBA00022842"/>
    </source>
</evidence>
<dbReference type="CDD" id="cd03317">
    <property type="entry name" value="NAAAR"/>
    <property type="match status" value="1"/>
</dbReference>
<dbReference type="SFLD" id="SFLDS00001">
    <property type="entry name" value="Enolase"/>
    <property type="match status" value="1"/>
</dbReference>
<proteinExistence type="inferred from homology"/>
<organism evidence="9 10">
    <name type="scientific">Listeria fleischmannii 1991</name>
    <dbReference type="NCBI Taxonomy" id="1430899"/>
    <lineage>
        <taxon>Bacteria</taxon>
        <taxon>Bacillati</taxon>
        <taxon>Bacillota</taxon>
        <taxon>Bacilli</taxon>
        <taxon>Bacillales</taxon>
        <taxon>Listeriaceae</taxon>
        <taxon>Listeria</taxon>
    </lineage>
</organism>
<comment type="pathway">
    <text evidence="7">Quinol/quinone metabolism; 1,4-dihydroxy-2-naphthoate biosynthesis; 1,4-dihydroxy-2-naphthoate from chorismate: step 4/7.</text>
</comment>
<feature type="binding site" evidence="7">
    <location>
        <position position="239"/>
    </location>
    <ligand>
        <name>Mg(2+)</name>
        <dbReference type="ChEBI" id="CHEBI:18420"/>
    </ligand>
</feature>
<evidence type="ECO:0000313" key="9">
    <source>
        <dbReference type="EMBL" id="KMT59837.1"/>
    </source>
</evidence>
<keyword evidence="5 7" id="KW-0456">Lyase</keyword>